<evidence type="ECO:0000313" key="1">
    <source>
        <dbReference type="EMBL" id="RKF15955.1"/>
    </source>
</evidence>
<dbReference type="Proteomes" id="UP000286482">
    <property type="component" value="Unassembled WGS sequence"/>
</dbReference>
<dbReference type="AlphaFoldDB" id="A0A420E939"/>
<gene>
    <name evidence="1" type="ORF">DBZ36_15545</name>
</gene>
<sequence length="132" mass="14839">MASLSSGQSELKTSYIEISKLDNAYAIQGLLWGGNFHICSIQSPVEGQQAPLLMQTHGKQLVFELKQADYDIDCRLEFSFDNDALLIKDTNSHCSQYVFSCGAHVSLHQTRLVKTAESCTQLFPHRLNMEQQ</sequence>
<evidence type="ECO:0000313" key="2">
    <source>
        <dbReference type="Proteomes" id="UP000286482"/>
    </source>
</evidence>
<keyword evidence="2" id="KW-1185">Reference proteome</keyword>
<accession>A0A420E939</accession>
<reference evidence="1 2" key="1">
    <citation type="submission" date="2018-09" db="EMBL/GenBank/DDBJ databases">
        <authorList>
            <person name="Wang Z."/>
        </authorList>
    </citation>
    <scope>NUCLEOTIDE SEQUENCE [LARGE SCALE GENOMIC DNA]</scope>
    <source>
        <strain evidence="1 2">ALS 81</strain>
    </source>
</reference>
<comment type="caution">
    <text evidence="1">The sequence shown here is derived from an EMBL/GenBank/DDBJ whole genome shotgun (WGS) entry which is preliminary data.</text>
</comment>
<dbReference type="EMBL" id="RAQO01000008">
    <property type="protein sequence ID" value="RKF15955.1"/>
    <property type="molecule type" value="Genomic_DNA"/>
</dbReference>
<proteinExistence type="predicted"/>
<name>A0A420E939_9ALTE</name>
<protein>
    <submittedName>
        <fullName evidence="1">Uncharacterized protein</fullName>
    </submittedName>
</protein>
<dbReference type="OrthoDB" id="6312836at2"/>
<organism evidence="1 2">
    <name type="scientific">Alginatibacterium sediminis</name>
    <dbReference type="NCBI Taxonomy" id="2164068"/>
    <lineage>
        <taxon>Bacteria</taxon>
        <taxon>Pseudomonadati</taxon>
        <taxon>Pseudomonadota</taxon>
        <taxon>Gammaproteobacteria</taxon>
        <taxon>Alteromonadales</taxon>
        <taxon>Alteromonadaceae</taxon>
        <taxon>Alginatibacterium</taxon>
    </lineage>
</organism>